<name>A0A223SBK4_9ACTN</name>
<dbReference type="InterPro" id="IPR050708">
    <property type="entry name" value="T6SS_VgrG/RHS"/>
</dbReference>
<organism evidence="4 5">
    <name type="scientific">Nocardiopsis gilva YIM 90087</name>
    <dbReference type="NCBI Taxonomy" id="1235441"/>
    <lineage>
        <taxon>Bacteria</taxon>
        <taxon>Bacillati</taxon>
        <taxon>Actinomycetota</taxon>
        <taxon>Actinomycetes</taxon>
        <taxon>Streptosporangiales</taxon>
        <taxon>Nocardiopsidaceae</taxon>
        <taxon>Nocardiopsis</taxon>
    </lineage>
</organism>
<feature type="region of interest" description="Disordered" evidence="1">
    <location>
        <begin position="897"/>
        <end position="917"/>
    </location>
</feature>
<feature type="compositionally biased region" description="Basic and acidic residues" evidence="1">
    <location>
        <begin position="109"/>
        <end position="129"/>
    </location>
</feature>
<reference evidence="4 5" key="1">
    <citation type="submission" date="2017-08" db="EMBL/GenBank/DDBJ databases">
        <title>The complete genome sequence of Nocardiopsis gilva YIM 90087.</title>
        <authorList>
            <person name="Yin M."/>
            <person name="Tang S."/>
        </authorList>
    </citation>
    <scope>NUCLEOTIDE SEQUENCE [LARGE SCALE GENOMIC DNA]</scope>
    <source>
        <strain evidence="4 5">YIM 90087</strain>
    </source>
</reference>
<dbReference type="InterPro" id="IPR006530">
    <property type="entry name" value="YD"/>
</dbReference>
<proteinExistence type="predicted"/>
<keyword evidence="2" id="KW-0732">Signal</keyword>
<evidence type="ECO:0000256" key="2">
    <source>
        <dbReference type="SAM" id="SignalP"/>
    </source>
</evidence>
<dbReference type="Pfam" id="PF05593">
    <property type="entry name" value="RHS_repeat"/>
    <property type="match status" value="4"/>
</dbReference>
<feature type="domain" description="Hint" evidence="3">
    <location>
        <begin position="2149"/>
        <end position="2276"/>
    </location>
</feature>
<sequence>MALVMAIGLLSVMPASAIAYNHRPDAPDEASIAGSDASVNVAPADDETEKAALTELPDAEWPEPETIEIPAGGSEASSGGAEPVVSAKALPEKEAEEWESPLPEADDQPQEKRGAEETDEAPSERRDAVRSPGPDSAAVQSSPTPEPSPEADSPSEQESGQEPDTPSEQPRQPEPAPEREPAADGDPEPSQEDATEDEPSAEPSALTAVEGADLEILDREAAEKAGVSGLLLRLKRTDGSDSDGPVEVSVDYSDFATAFGADYGSRLRLVAVDECVLEQGGCPGDAPDVVELDSENNADAQTVTAVAPASAGTDVPEPGAYRSALAPTAPSGGGSGTLLALAAAPTGGTGDYSATPLQASSTWSVGEQTGDFTWSYPMETPGVAAGESPEIGLSYSSQSVDGRTASSNNQTSWVGEGFSYDAGYIERRYKACMQDGQAEGSKTGDQCWGRHNATMSLNGTSTELIIDKDGDWHPRNDDGSRIERLTGAKNGDNDGEYWRVTTTDGTQYYFGRNRLPGWSKGKPETKSTWTVPVYGNDSGEPCHASSFADSWCQQAYRWNLDYEVDVHGNVTTYYYDKYTDYYGRNVKTEATPYTRAGNLNRIEYGLRSDDVFAKAPARVKFTVGERCIPSKDFDCAPKKRTEANAKHWPDVPTDQECKKDEKCVGKHSPSFWSTKKLDKVTTEVYDGSGYKPVDSWKLEHSYPKPGDGTDPALWLKSVTHTGHVGGTETMPKVVFHGQAMENRVDSTRDGPAPMLKYRITSVSNETGGRVHVEYSAPECTAGSTPKPDKNTKRCYPVIWTPEGEEELTDWFHKYVVTRVTEEDLVGGQPDVVTSYEYLGGGAWHFDDADGLVPEKQKTWSQWRGYERVKVREGHPDDTRSETEYLFYRGMDGDKLSSGKRSVKITDSEGGTDTDHDAFNGQTREVIERNGPGGEVISKEISIPWKKQTAERKYKWGTLRSYHTDTQSERTYTPLEGGKQRVTLTDSTFDEYGFLSRIDDHGDVSDPDDDQCVRVSYARNTDKWLIALQSREEVLSVKCGEKPTYPDDVISDERILYDGKGFGEKPTRGLVTKAQELEDYDGDTPKYLTISQGTYDKYGRQVTDTDAAGNVSKTSYSSDVPGGPETEIANTNVLGHTTTVRMDPLRSSLVSETDANGNRTDLAYDPLGRMTSVWLADRDKEKNKERPSAKFEYNIRADAPSSVVTYELNNRGDYVASYEIYDGMLRPRQQQSPGIDGRLISEVFYDSRGNVVLEREAYPNGEEPSDKLFVVNNEDEIPRQTESVYDGAGRQTATVQRSRGKEVLRTSVQELGDRTLVTVPAGDTATTTLYDARGRMTEMRQHHGNKPEGKYDATKYTYTKADELATVTDPAGNVWKYRYDLRGRQIKTVDPDAGTTTFKYDELDQLVSQTDGRGRTLAYTYDELGRQTGVFEDSPKGTQRVGMVYDTVQKGQLSSATRYSGNSAYTQRVLKYNKLYQPLMTEISIPESEGVLSGKYRFATDYNPDGSTQSVVLPKAGKLPRELVQYHYNELGMPTMVQAGRDKVVSEAKFSKIGELVQREFHKGNSGAKKTWATYDYDRRTGRLSSISTVPEIGSGSLSHQSYTYDDAGNVLSISDKPTAEGLASDTQCFAYDGLRRLTEAWTSKPGEDDDKKSCAEKPSADALGGAAPYWHSYAYDKVGNRLTETKHSASSSGDTVRTYTHPDPGKLQPHALTKVEETGPEGDRLEKYGYDESGNMTSRLTAEHDQNLEWDAEGNLVKVTEGDQATSYTYDANGQRLLRRDAQSSTLYLPGMELRFDAAEQKTEATRYYEHAGETVAMRENDGSLHWLISDHHGSGQLAIDASTGEAVQRRFTPFGEERSSTGEWPGEKGFVGGTIDASTGLTQLGARAYDAAIGRFISVDPVMDPTDAQQMHGYVYSNNNPVTWSDPSGMFLDKAWNWTKSKVKKGVKKAKKVYNKGKKYVKRQYKKVKKYVKKKYHQAKRYVRKKYHQARRYVRRAYHKTKSYVKRAYRATSSFVRRHKNTIIATGAGIAVGAACSVATAGAGTIGCAALGGAVSGLVQYQLDTPKEQWSVTDALTSTALGGAFGAAGGALGGKVASAASSKIGSMFSSGASRAGAGGGRSGLSSKLSGFFSRSKGGGAARNGPTGCNSFVPGTGVLMADGSKKPIEDVDVGEKVIATDPETGEQSEKTVLATIIGQGSKDLVEITVDTSTEKPAEAELGPDAGGLNGNGGMPGPLAGGDIIIATEAHPFWVPELGEWLDAGDLRPGMWLETSSGTWVQVTATRAWTQSAKVHNLTVEGIHTYNVAVGASSDVLTHNCGGLDALSRSGMRPDKNNLTRAGREYQKHMGRGDLPKVSGKEFDSAGQSLLDDILTHPSSAVSPVTSGGFRGGTRHIMPDSAGGRGFGATFDSSGLFQYFGRY</sequence>
<accession>A0A223SBK4</accession>
<feature type="compositionally biased region" description="Acidic residues" evidence="1">
    <location>
        <begin position="94"/>
        <end position="108"/>
    </location>
</feature>
<gene>
    <name evidence="4" type="ORF">CDO52_23690</name>
</gene>
<dbReference type="SUPFAM" id="SSF51294">
    <property type="entry name" value="Hedgehog/intein (Hint) domain"/>
    <property type="match status" value="2"/>
</dbReference>
<feature type="compositionally biased region" description="Low complexity" evidence="1">
    <location>
        <begin position="71"/>
        <end position="82"/>
    </location>
</feature>
<dbReference type="PROSITE" id="PS50818">
    <property type="entry name" value="INTEIN_C_TER"/>
    <property type="match status" value="1"/>
</dbReference>
<feature type="region of interest" description="Disordered" evidence="1">
    <location>
        <begin position="1684"/>
        <end position="1709"/>
    </location>
</feature>
<dbReference type="KEGG" id="ngv:CDO52_23690"/>
<dbReference type="PANTHER" id="PTHR32305">
    <property type="match status" value="1"/>
</dbReference>
<protein>
    <recommendedName>
        <fullName evidence="3">Hint domain-containing protein</fullName>
    </recommendedName>
</protein>
<feature type="chain" id="PRO_5011241789" description="Hint domain-containing protein" evidence="2">
    <location>
        <begin position="18"/>
        <end position="2422"/>
    </location>
</feature>
<dbReference type="Proteomes" id="UP000215005">
    <property type="component" value="Chromosome"/>
</dbReference>
<evidence type="ECO:0000256" key="1">
    <source>
        <dbReference type="SAM" id="MobiDB-lite"/>
    </source>
</evidence>
<dbReference type="Gene3D" id="2.170.16.10">
    <property type="entry name" value="Hedgehog/Intein (Hint) domain"/>
    <property type="match status" value="1"/>
</dbReference>
<dbReference type="SMART" id="SM00306">
    <property type="entry name" value="HintN"/>
    <property type="match status" value="1"/>
</dbReference>
<dbReference type="InterPro" id="IPR003587">
    <property type="entry name" value="Hint_dom_N"/>
</dbReference>
<dbReference type="PANTHER" id="PTHR32305:SF17">
    <property type="entry name" value="TRNA NUCLEASE WAPA"/>
    <property type="match status" value="1"/>
</dbReference>
<feature type="compositionally biased region" description="Polar residues" evidence="1">
    <location>
        <begin position="1688"/>
        <end position="1698"/>
    </location>
</feature>
<dbReference type="InterPro" id="IPR031325">
    <property type="entry name" value="RHS_repeat"/>
</dbReference>
<dbReference type="CDD" id="cd00081">
    <property type="entry name" value="Hint"/>
    <property type="match status" value="1"/>
</dbReference>
<dbReference type="InterPro" id="IPR030934">
    <property type="entry name" value="Intein_C"/>
</dbReference>
<feature type="compositionally biased region" description="Acidic residues" evidence="1">
    <location>
        <begin position="57"/>
        <end position="66"/>
    </location>
</feature>
<dbReference type="NCBIfam" id="TIGR03696">
    <property type="entry name" value="Rhs_assc_core"/>
    <property type="match status" value="1"/>
</dbReference>
<dbReference type="NCBIfam" id="TIGR01643">
    <property type="entry name" value="YD_repeat_2x"/>
    <property type="match status" value="4"/>
</dbReference>
<evidence type="ECO:0000313" key="4">
    <source>
        <dbReference type="EMBL" id="ASU85399.1"/>
    </source>
</evidence>
<dbReference type="Gene3D" id="2.180.10.10">
    <property type="entry name" value="RHS repeat-associated core"/>
    <property type="match status" value="2"/>
</dbReference>
<feature type="region of interest" description="Disordered" evidence="1">
    <location>
        <begin position="54"/>
        <end position="209"/>
    </location>
</feature>
<dbReference type="Pfam" id="PF07591">
    <property type="entry name" value="PT-HINT"/>
    <property type="match status" value="1"/>
</dbReference>
<dbReference type="InterPro" id="IPR036844">
    <property type="entry name" value="Hint_dom_sf"/>
</dbReference>
<feature type="compositionally biased region" description="Acidic residues" evidence="1">
    <location>
        <begin position="183"/>
        <end position="200"/>
    </location>
</feature>
<feature type="signal peptide" evidence="2">
    <location>
        <begin position="1"/>
        <end position="17"/>
    </location>
</feature>
<keyword evidence="5" id="KW-1185">Reference proteome</keyword>
<evidence type="ECO:0000313" key="5">
    <source>
        <dbReference type="Proteomes" id="UP000215005"/>
    </source>
</evidence>
<evidence type="ECO:0000259" key="3">
    <source>
        <dbReference type="SMART" id="SM00306"/>
    </source>
</evidence>
<dbReference type="EMBL" id="CP022753">
    <property type="protein sequence ID" value="ASU85399.1"/>
    <property type="molecule type" value="Genomic_DNA"/>
</dbReference>
<dbReference type="InterPro" id="IPR022385">
    <property type="entry name" value="Rhs_assc_core"/>
</dbReference>